<evidence type="ECO:0008006" key="7">
    <source>
        <dbReference type="Google" id="ProtNLM"/>
    </source>
</evidence>
<feature type="compositionally biased region" description="Basic and acidic residues" evidence="4">
    <location>
        <begin position="159"/>
        <end position="171"/>
    </location>
</feature>
<evidence type="ECO:0000256" key="4">
    <source>
        <dbReference type="SAM" id="MobiDB-lite"/>
    </source>
</evidence>
<gene>
    <name evidence="5" type="ORF">FA13DRAFT_1726667</name>
</gene>
<evidence type="ECO:0000256" key="2">
    <source>
        <dbReference type="ARBA" id="ARBA00022490"/>
    </source>
</evidence>
<protein>
    <recommendedName>
        <fullName evidence="7">Dynactin subunit 2</fullName>
    </recommendedName>
</protein>
<feature type="region of interest" description="Disordered" evidence="4">
    <location>
        <begin position="256"/>
        <end position="278"/>
    </location>
</feature>
<sequence>MSSKYANLPDINADASDDETYARPTGRARQDASGKEELDTSTILTPEEASQKFRKAERKQNRGRALYTYPDSDDPSSPVDATGEPKPLPLSQRLRALQAELASLENELSDPSNPLLEKEREESNVDPGELLRGLVDVRSRLDKIVKEKEGRARLVGNILHEDQQPSKERGKTQGPNRNQAKSAVQNLVGVDRRVEELEKLVGSSNTGLDDTSPLPPPLLPMITKLNSQLALLTQPRHIDSISRRLKLLLSDLERAAAAQHHKRQGSPGHENGDPTPCNHEQLITIVNRIAPSLPQIPHILSHLRTLSSLHSAAGEFQDTLKDLEQEQSKIHRGLVQLQQAVEKVENSLEENRTVVKENVSGLDGRVNELLRRLDDIRRENKVAALA</sequence>
<feature type="region of interest" description="Disordered" evidence="4">
    <location>
        <begin position="156"/>
        <end position="181"/>
    </location>
</feature>
<dbReference type="GO" id="GO:0005869">
    <property type="term" value="C:dynactin complex"/>
    <property type="evidence" value="ECO:0007669"/>
    <property type="project" value="InterPro"/>
</dbReference>
<dbReference type="AlphaFoldDB" id="A0A4Y7TVA6"/>
<dbReference type="Proteomes" id="UP000298030">
    <property type="component" value="Unassembled WGS sequence"/>
</dbReference>
<evidence type="ECO:0000313" key="6">
    <source>
        <dbReference type="Proteomes" id="UP000298030"/>
    </source>
</evidence>
<reference evidence="5 6" key="1">
    <citation type="journal article" date="2019" name="Nat. Ecol. Evol.">
        <title>Megaphylogeny resolves global patterns of mushroom evolution.</title>
        <authorList>
            <person name="Varga T."/>
            <person name="Krizsan K."/>
            <person name="Foldi C."/>
            <person name="Dima B."/>
            <person name="Sanchez-Garcia M."/>
            <person name="Sanchez-Ramirez S."/>
            <person name="Szollosi G.J."/>
            <person name="Szarkandi J.G."/>
            <person name="Papp V."/>
            <person name="Albert L."/>
            <person name="Andreopoulos W."/>
            <person name="Angelini C."/>
            <person name="Antonin V."/>
            <person name="Barry K.W."/>
            <person name="Bougher N.L."/>
            <person name="Buchanan P."/>
            <person name="Buyck B."/>
            <person name="Bense V."/>
            <person name="Catcheside P."/>
            <person name="Chovatia M."/>
            <person name="Cooper J."/>
            <person name="Damon W."/>
            <person name="Desjardin D."/>
            <person name="Finy P."/>
            <person name="Geml J."/>
            <person name="Haridas S."/>
            <person name="Hughes K."/>
            <person name="Justo A."/>
            <person name="Karasinski D."/>
            <person name="Kautmanova I."/>
            <person name="Kiss B."/>
            <person name="Kocsube S."/>
            <person name="Kotiranta H."/>
            <person name="LaButti K.M."/>
            <person name="Lechner B.E."/>
            <person name="Liimatainen K."/>
            <person name="Lipzen A."/>
            <person name="Lukacs Z."/>
            <person name="Mihaltcheva S."/>
            <person name="Morgado L.N."/>
            <person name="Niskanen T."/>
            <person name="Noordeloos M.E."/>
            <person name="Ohm R.A."/>
            <person name="Ortiz-Santana B."/>
            <person name="Ovrebo C."/>
            <person name="Racz N."/>
            <person name="Riley R."/>
            <person name="Savchenko A."/>
            <person name="Shiryaev A."/>
            <person name="Soop K."/>
            <person name="Spirin V."/>
            <person name="Szebenyi C."/>
            <person name="Tomsovsky M."/>
            <person name="Tulloss R.E."/>
            <person name="Uehling J."/>
            <person name="Grigoriev I.V."/>
            <person name="Vagvolgyi C."/>
            <person name="Papp T."/>
            <person name="Martin F.M."/>
            <person name="Miettinen O."/>
            <person name="Hibbett D.S."/>
            <person name="Nagy L.G."/>
        </authorList>
    </citation>
    <scope>NUCLEOTIDE SEQUENCE [LARGE SCALE GENOMIC DNA]</scope>
    <source>
        <strain evidence="5 6">FP101781</strain>
    </source>
</reference>
<feature type="coiled-coil region" evidence="3">
    <location>
        <begin position="306"/>
        <end position="386"/>
    </location>
</feature>
<accession>A0A4Y7TVA6</accession>
<name>A0A4Y7TVA6_COPMI</name>
<evidence type="ECO:0000256" key="1">
    <source>
        <dbReference type="ARBA" id="ARBA00004496"/>
    </source>
</evidence>
<dbReference type="InterPro" id="IPR028133">
    <property type="entry name" value="Dynamitin"/>
</dbReference>
<dbReference type="PANTHER" id="PTHR15346">
    <property type="entry name" value="DYNACTIN SUBUNIT"/>
    <property type="match status" value="1"/>
</dbReference>
<keyword evidence="6" id="KW-1185">Reference proteome</keyword>
<evidence type="ECO:0000256" key="3">
    <source>
        <dbReference type="SAM" id="Coils"/>
    </source>
</evidence>
<keyword evidence="3" id="KW-0175">Coiled coil</keyword>
<evidence type="ECO:0000313" key="5">
    <source>
        <dbReference type="EMBL" id="TEB37552.1"/>
    </source>
</evidence>
<dbReference type="Pfam" id="PF04912">
    <property type="entry name" value="Dynamitin"/>
    <property type="match status" value="1"/>
</dbReference>
<feature type="compositionally biased region" description="Basic and acidic residues" evidence="4">
    <location>
        <begin position="28"/>
        <end position="38"/>
    </location>
</feature>
<dbReference type="EMBL" id="QPFP01000004">
    <property type="protein sequence ID" value="TEB37552.1"/>
    <property type="molecule type" value="Genomic_DNA"/>
</dbReference>
<dbReference type="OrthoDB" id="4977at2759"/>
<dbReference type="GO" id="GO:0005737">
    <property type="term" value="C:cytoplasm"/>
    <property type="evidence" value="ECO:0007669"/>
    <property type="project" value="UniProtKB-SubCell"/>
</dbReference>
<feature type="region of interest" description="Disordered" evidence="4">
    <location>
        <begin position="1"/>
        <end position="126"/>
    </location>
</feature>
<keyword evidence="2" id="KW-0963">Cytoplasm</keyword>
<proteinExistence type="predicted"/>
<dbReference type="GO" id="GO:0007017">
    <property type="term" value="P:microtubule-based process"/>
    <property type="evidence" value="ECO:0007669"/>
    <property type="project" value="InterPro"/>
</dbReference>
<comment type="subcellular location">
    <subcellularLocation>
        <location evidence="1">Cytoplasm</location>
    </subcellularLocation>
</comment>
<dbReference type="STRING" id="71717.A0A4Y7TVA6"/>
<organism evidence="5 6">
    <name type="scientific">Coprinellus micaceus</name>
    <name type="common">Glistening ink-cap mushroom</name>
    <name type="synonym">Coprinus micaceus</name>
    <dbReference type="NCBI Taxonomy" id="71717"/>
    <lineage>
        <taxon>Eukaryota</taxon>
        <taxon>Fungi</taxon>
        <taxon>Dikarya</taxon>
        <taxon>Basidiomycota</taxon>
        <taxon>Agaricomycotina</taxon>
        <taxon>Agaricomycetes</taxon>
        <taxon>Agaricomycetidae</taxon>
        <taxon>Agaricales</taxon>
        <taxon>Agaricineae</taxon>
        <taxon>Psathyrellaceae</taxon>
        <taxon>Coprinellus</taxon>
    </lineage>
</organism>
<comment type="caution">
    <text evidence="5">The sequence shown here is derived from an EMBL/GenBank/DDBJ whole genome shotgun (WGS) entry which is preliminary data.</text>
</comment>